<dbReference type="Proteomes" id="UP001158087">
    <property type="component" value="Unassembled WGS sequence"/>
</dbReference>
<dbReference type="EMBL" id="JAODYY010000016">
    <property type="protein sequence ID" value="MDH0126772.1"/>
    <property type="molecule type" value="Genomic_DNA"/>
</dbReference>
<name>A0AA42KVN1_9HYPH</name>
<dbReference type="InterPro" id="IPR006115">
    <property type="entry name" value="6PGDH_NADP-bd"/>
</dbReference>
<feature type="active site" evidence="3">
    <location>
        <position position="180"/>
    </location>
</feature>
<dbReference type="Gene3D" id="3.40.50.720">
    <property type="entry name" value="NAD(P)-binding Rossmann-like Domain"/>
    <property type="match status" value="1"/>
</dbReference>
<reference evidence="6" key="1">
    <citation type="submission" date="2022-09" db="EMBL/GenBank/DDBJ databases">
        <title>Intensive care unit water sources are persistently colonized with multi-drug resistant bacteria and are the site of extensive horizontal gene transfer of antibiotic resistance genes.</title>
        <authorList>
            <person name="Diorio-Toth L."/>
        </authorList>
    </citation>
    <scope>NUCLEOTIDE SEQUENCE</scope>
    <source>
        <strain evidence="6">GD04153</strain>
    </source>
</reference>
<dbReference type="AlphaFoldDB" id="A0AA42KVN1"/>
<evidence type="ECO:0000259" key="4">
    <source>
        <dbReference type="Pfam" id="PF03446"/>
    </source>
</evidence>
<feature type="domain" description="6-phosphogluconate dehydrogenase NADP-binding" evidence="4">
    <location>
        <begin position="5"/>
        <end position="168"/>
    </location>
</feature>
<dbReference type="InterPro" id="IPR029154">
    <property type="entry name" value="HIBADH-like_NADP-bd"/>
</dbReference>
<dbReference type="GO" id="GO:0016616">
    <property type="term" value="F:oxidoreductase activity, acting on the CH-OH group of donors, NAD or NADP as acceptor"/>
    <property type="evidence" value="ECO:0007669"/>
    <property type="project" value="TreeGrafter"/>
</dbReference>
<evidence type="ECO:0000259" key="5">
    <source>
        <dbReference type="Pfam" id="PF14833"/>
    </source>
</evidence>
<proteinExistence type="predicted"/>
<keyword evidence="1" id="KW-0560">Oxidoreductase</keyword>
<dbReference type="Gene3D" id="1.10.1040.10">
    <property type="entry name" value="N-(1-d-carboxylethyl)-l-norvaline Dehydrogenase, domain 2"/>
    <property type="match status" value="1"/>
</dbReference>
<feature type="domain" description="3-hydroxyisobutyrate dehydrogenase-like NAD-binding" evidence="5">
    <location>
        <begin position="175"/>
        <end position="294"/>
    </location>
</feature>
<dbReference type="PANTHER" id="PTHR22981">
    <property type="entry name" value="3-HYDROXYISOBUTYRATE DEHYDROGENASE-RELATED"/>
    <property type="match status" value="1"/>
</dbReference>
<dbReference type="InterPro" id="IPR036291">
    <property type="entry name" value="NAD(P)-bd_dom_sf"/>
</dbReference>
<sequence length="306" mass="32594">MHEPIGFIGLGAMGLPMLANLSRDQQLTIYAHDLSEIPLRKLESEAAFGRTLFGNRTLEPFRQCVIVITMLPNSRATNAAILGADGSKGLAHFLPRGSTIIDMGSSDPIETMRLISILAESGIRLIDAPVSGAVAKARTGELSIMVGGDAAVVEELRPILARMGSRLIPTGKPASAHAMKALNNYVYAAGLLAVAEATAIAEAMELNTAIFADVLNASSGRNVASETKLKPFILPRTYSGGFALSLQAKDLAIAHNLQQKYAVETPQLELCAALWAEALQVLPENADNTAIHRFIHNRVHPATKAN</sequence>
<dbReference type="InterPro" id="IPR015815">
    <property type="entry name" value="HIBADH-related"/>
</dbReference>
<evidence type="ECO:0000256" key="2">
    <source>
        <dbReference type="ARBA" id="ARBA00023027"/>
    </source>
</evidence>
<accession>A0AA42KVN1</accession>
<dbReference type="InterPro" id="IPR008927">
    <property type="entry name" value="6-PGluconate_DH-like_C_sf"/>
</dbReference>
<dbReference type="PIRSF" id="PIRSF000103">
    <property type="entry name" value="HIBADH"/>
    <property type="match status" value="1"/>
</dbReference>
<dbReference type="Pfam" id="PF14833">
    <property type="entry name" value="NAD_binding_11"/>
    <property type="match status" value="1"/>
</dbReference>
<dbReference type="GO" id="GO:0051287">
    <property type="term" value="F:NAD binding"/>
    <property type="evidence" value="ECO:0007669"/>
    <property type="project" value="InterPro"/>
</dbReference>
<dbReference type="PANTHER" id="PTHR22981:SF7">
    <property type="entry name" value="3-HYDROXYISOBUTYRATE DEHYDROGENASE, MITOCHONDRIAL"/>
    <property type="match status" value="1"/>
</dbReference>
<dbReference type="GO" id="GO:0050661">
    <property type="term" value="F:NADP binding"/>
    <property type="evidence" value="ECO:0007669"/>
    <property type="project" value="InterPro"/>
</dbReference>
<evidence type="ECO:0000256" key="3">
    <source>
        <dbReference type="PIRSR" id="PIRSR000103-1"/>
    </source>
</evidence>
<evidence type="ECO:0000313" key="6">
    <source>
        <dbReference type="EMBL" id="MDH0126772.1"/>
    </source>
</evidence>
<evidence type="ECO:0000256" key="1">
    <source>
        <dbReference type="ARBA" id="ARBA00023002"/>
    </source>
</evidence>
<keyword evidence="2" id="KW-0520">NAD</keyword>
<comment type="caution">
    <text evidence="6">The sequence shown here is derived from an EMBL/GenBank/DDBJ whole genome shotgun (WGS) entry which is preliminary data.</text>
</comment>
<dbReference type="SUPFAM" id="SSF48179">
    <property type="entry name" value="6-phosphogluconate dehydrogenase C-terminal domain-like"/>
    <property type="match status" value="1"/>
</dbReference>
<evidence type="ECO:0000313" key="7">
    <source>
        <dbReference type="Proteomes" id="UP001158087"/>
    </source>
</evidence>
<dbReference type="SUPFAM" id="SSF51735">
    <property type="entry name" value="NAD(P)-binding Rossmann-fold domains"/>
    <property type="match status" value="1"/>
</dbReference>
<dbReference type="Pfam" id="PF03446">
    <property type="entry name" value="NAD_binding_2"/>
    <property type="match status" value="1"/>
</dbReference>
<gene>
    <name evidence="6" type="ORF">N7376_22610</name>
</gene>
<organism evidence="6 7">
    <name type="scientific">Brucella intermedia GD04153</name>
    <dbReference type="NCBI Taxonomy" id="2975438"/>
    <lineage>
        <taxon>Bacteria</taxon>
        <taxon>Pseudomonadati</taxon>
        <taxon>Pseudomonadota</taxon>
        <taxon>Alphaproteobacteria</taxon>
        <taxon>Hyphomicrobiales</taxon>
        <taxon>Brucellaceae</taxon>
        <taxon>Brucella/Ochrobactrum group</taxon>
        <taxon>Brucella</taxon>
    </lineage>
</organism>
<dbReference type="InterPro" id="IPR013328">
    <property type="entry name" value="6PGD_dom2"/>
</dbReference>
<protein>
    <submittedName>
        <fullName evidence="6">NAD(P)-dependent oxidoreductase</fullName>
    </submittedName>
</protein>